<keyword evidence="4" id="KW-1185">Reference proteome</keyword>
<reference evidence="3" key="1">
    <citation type="submission" date="2023-02" db="EMBL/GenBank/DDBJ databases">
        <title>Genome sequence of Hyphococcus flavus.</title>
        <authorList>
            <person name="Rong J.-C."/>
            <person name="Zhao Q."/>
            <person name="Yi M."/>
            <person name="Wu J.-Y."/>
        </authorList>
    </citation>
    <scope>NUCLEOTIDE SEQUENCE</scope>
    <source>
        <strain evidence="3">MCCC 1K03223</strain>
    </source>
</reference>
<dbReference type="RefSeq" id="WP_274492425.1">
    <property type="nucleotide sequence ID" value="NZ_CP118166.1"/>
</dbReference>
<evidence type="ECO:0000313" key="3">
    <source>
        <dbReference type="EMBL" id="WDI30616.1"/>
    </source>
</evidence>
<accession>A0AAE9ZB07</accession>
<feature type="compositionally biased region" description="Basic and acidic residues" evidence="1">
    <location>
        <begin position="25"/>
        <end position="44"/>
    </location>
</feature>
<dbReference type="Proteomes" id="UP001214043">
    <property type="component" value="Chromosome"/>
</dbReference>
<dbReference type="Pfam" id="PF07238">
    <property type="entry name" value="PilZ"/>
    <property type="match status" value="1"/>
</dbReference>
<feature type="domain" description="PilZ" evidence="2">
    <location>
        <begin position="40"/>
        <end position="119"/>
    </location>
</feature>
<proteinExistence type="predicted"/>
<dbReference type="EMBL" id="CP118166">
    <property type="protein sequence ID" value="WDI30616.1"/>
    <property type="molecule type" value="Genomic_DNA"/>
</dbReference>
<dbReference type="GO" id="GO:0035438">
    <property type="term" value="F:cyclic-di-GMP binding"/>
    <property type="evidence" value="ECO:0007669"/>
    <property type="project" value="InterPro"/>
</dbReference>
<protein>
    <submittedName>
        <fullName evidence="3">PilZ domain-containing protein</fullName>
    </submittedName>
</protein>
<sequence>MLGKKKKEHISNRLASITSSAPKVSDVRIPEPKKRGPPERAKREPVFRPGKLYISKSNFLRCVIRNVSDSGAYVHIEGVHPLPETVVLRFDQTGVIKKARVAWQNEIEAGLEYLKDMTPSDAPKG</sequence>
<evidence type="ECO:0000256" key="1">
    <source>
        <dbReference type="SAM" id="MobiDB-lite"/>
    </source>
</evidence>
<dbReference type="AlphaFoldDB" id="A0AAE9ZB07"/>
<dbReference type="KEGG" id="hfl:PUV54_11685"/>
<name>A0AAE9ZB07_9PROT</name>
<organism evidence="3 4">
    <name type="scientific">Hyphococcus flavus</name>
    <dbReference type="NCBI Taxonomy" id="1866326"/>
    <lineage>
        <taxon>Bacteria</taxon>
        <taxon>Pseudomonadati</taxon>
        <taxon>Pseudomonadota</taxon>
        <taxon>Alphaproteobacteria</taxon>
        <taxon>Parvularculales</taxon>
        <taxon>Parvularculaceae</taxon>
        <taxon>Hyphococcus</taxon>
    </lineage>
</organism>
<feature type="compositionally biased region" description="Polar residues" evidence="1">
    <location>
        <begin position="13"/>
        <end position="22"/>
    </location>
</feature>
<evidence type="ECO:0000313" key="4">
    <source>
        <dbReference type="Proteomes" id="UP001214043"/>
    </source>
</evidence>
<dbReference type="InterPro" id="IPR009875">
    <property type="entry name" value="PilZ_domain"/>
</dbReference>
<dbReference type="SUPFAM" id="SSF141371">
    <property type="entry name" value="PilZ domain-like"/>
    <property type="match status" value="1"/>
</dbReference>
<evidence type="ECO:0000259" key="2">
    <source>
        <dbReference type="Pfam" id="PF07238"/>
    </source>
</evidence>
<gene>
    <name evidence="3" type="ORF">PUV54_11685</name>
</gene>
<feature type="region of interest" description="Disordered" evidence="1">
    <location>
        <begin position="1"/>
        <end position="44"/>
    </location>
</feature>